<dbReference type="Gene3D" id="3.40.50.2000">
    <property type="entry name" value="Glycogen Phosphorylase B"/>
    <property type="match status" value="2"/>
</dbReference>
<dbReference type="CDD" id="cd03801">
    <property type="entry name" value="GT4_PimA-like"/>
    <property type="match status" value="1"/>
</dbReference>
<name>A0A7X4YL57_9BACL</name>
<dbReference type="PANTHER" id="PTHR45947">
    <property type="entry name" value="SULFOQUINOVOSYL TRANSFERASE SQD2"/>
    <property type="match status" value="1"/>
</dbReference>
<sequence>MKVLIIAPEQLPVPPVSGGSVENCIYQIAKHIPNDHQVTIVSLLRKNLPRKSVLNNTTILRVSGGTKQNYLANAIRKVKGNVYDVIQIDNRPSFAGAVRKAFPKTPISVFLHSMTFVSAPMTSLRKANADLKHANLIIGNSRSLQQSLARRFPAHADKVKFVHLGVDGSKFQPRSQPSSKTFRLLFAGRLIPRKGVPVLFSACRIARKSVPSLRVSVAGGTSKAAYLAFLKKKARSLGVPVQFKGRLTGKQMPAFYRSGHGFVCPSQKHEAFGLVNVEAMASGLPVIASQIGGIPEIVQHERNGLLVQDYRNPSAFAAQIVKLAQDSSLRGRLSKQAREDALSRFNWKSTAAKLMEYYQQARKHAGKGESDVALCRKQVEKNRRYSKKH</sequence>
<keyword evidence="4" id="KW-1185">Reference proteome</keyword>
<dbReference type="EMBL" id="JAAAMU010000002">
    <property type="protein sequence ID" value="NBC68368.1"/>
    <property type="molecule type" value="Genomic_DNA"/>
</dbReference>
<feature type="domain" description="Glycosyl transferase family 1" evidence="1">
    <location>
        <begin position="175"/>
        <end position="339"/>
    </location>
</feature>
<reference evidence="3 4" key="1">
    <citation type="submission" date="2020-01" db="EMBL/GenBank/DDBJ databases">
        <title>Paenibacillus soybeanensis sp. nov. isolated from the nodules of soybean (Glycine max(L.) Merr).</title>
        <authorList>
            <person name="Wang H."/>
        </authorList>
    </citation>
    <scope>NUCLEOTIDE SEQUENCE [LARGE SCALE GENOMIC DNA]</scope>
    <source>
        <strain evidence="3 4">DSM 23054</strain>
    </source>
</reference>
<dbReference type="InterPro" id="IPR001296">
    <property type="entry name" value="Glyco_trans_1"/>
</dbReference>
<dbReference type="InterPro" id="IPR050194">
    <property type="entry name" value="Glycosyltransferase_grp1"/>
</dbReference>
<dbReference type="InterPro" id="IPR028098">
    <property type="entry name" value="Glyco_trans_4-like_N"/>
</dbReference>
<dbReference type="RefSeq" id="WP_161695082.1">
    <property type="nucleotide sequence ID" value="NZ_JAAAMU010000002.1"/>
</dbReference>
<dbReference type="GO" id="GO:0016757">
    <property type="term" value="F:glycosyltransferase activity"/>
    <property type="evidence" value="ECO:0007669"/>
    <property type="project" value="InterPro"/>
</dbReference>
<evidence type="ECO:0000259" key="2">
    <source>
        <dbReference type="Pfam" id="PF13439"/>
    </source>
</evidence>
<evidence type="ECO:0000313" key="3">
    <source>
        <dbReference type="EMBL" id="NBC68368.1"/>
    </source>
</evidence>
<dbReference type="PANTHER" id="PTHR45947:SF3">
    <property type="entry name" value="SULFOQUINOVOSYL TRANSFERASE SQD2"/>
    <property type="match status" value="1"/>
</dbReference>
<dbReference type="AlphaFoldDB" id="A0A7X4YL57"/>
<dbReference type="Proteomes" id="UP000558113">
    <property type="component" value="Unassembled WGS sequence"/>
</dbReference>
<proteinExistence type="predicted"/>
<organism evidence="3 4">
    <name type="scientific">Paenibacillus sacheonensis</name>
    <dbReference type="NCBI Taxonomy" id="742054"/>
    <lineage>
        <taxon>Bacteria</taxon>
        <taxon>Bacillati</taxon>
        <taxon>Bacillota</taxon>
        <taxon>Bacilli</taxon>
        <taxon>Bacillales</taxon>
        <taxon>Paenibacillaceae</taxon>
        <taxon>Paenibacillus</taxon>
    </lineage>
</organism>
<accession>A0A7X4YL57</accession>
<dbReference type="Pfam" id="PF00534">
    <property type="entry name" value="Glycos_transf_1"/>
    <property type="match status" value="1"/>
</dbReference>
<evidence type="ECO:0000259" key="1">
    <source>
        <dbReference type="Pfam" id="PF00534"/>
    </source>
</evidence>
<dbReference type="Pfam" id="PF13439">
    <property type="entry name" value="Glyco_transf_4"/>
    <property type="match status" value="1"/>
</dbReference>
<protein>
    <submittedName>
        <fullName evidence="3">Glycosyltransferase</fullName>
    </submittedName>
</protein>
<dbReference type="OrthoDB" id="139410at2"/>
<dbReference type="SUPFAM" id="SSF53756">
    <property type="entry name" value="UDP-Glycosyltransferase/glycogen phosphorylase"/>
    <property type="match status" value="1"/>
</dbReference>
<gene>
    <name evidence="3" type="ORF">GT003_05070</name>
</gene>
<feature type="domain" description="Glycosyltransferase subfamily 4-like N-terminal" evidence="2">
    <location>
        <begin position="21"/>
        <end position="167"/>
    </location>
</feature>
<keyword evidence="3" id="KW-0808">Transferase</keyword>
<comment type="caution">
    <text evidence="3">The sequence shown here is derived from an EMBL/GenBank/DDBJ whole genome shotgun (WGS) entry which is preliminary data.</text>
</comment>
<evidence type="ECO:0000313" key="4">
    <source>
        <dbReference type="Proteomes" id="UP000558113"/>
    </source>
</evidence>